<evidence type="ECO:0000313" key="1">
    <source>
        <dbReference type="EMBL" id="MBP2243022.1"/>
    </source>
</evidence>
<comment type="caution">
    <text evidence="1">The sequence shown here is derived from an EMBL/GenBank/DDBJ whole genome shotgun (WGS) entry which is preliminary data.</text>
</comment>
<name>A0ABS4RJD9_9BACI</name>
<dbReference type="Pfam" id="PF19420">
    <property type="entry name" value="DDAH_eukar"/>
    <property type="match status" value="1"/>
</dbReference>
<evidence type="ECO:0000313" key="2">
    <source>
        <dbReference type="Proteomes" id="UP001519293"/>
    </source>
</evidence>
<dbReference type="SUPFAM" id="SSF55909">
    <property type="entry name" value="Pentein"/>
    <property type="match status" value="1"/>
</dbReference>
<organism evidence="1 2">
    <name type="scientific">Cytobacillus eiseniae</name>
    <dbReference type="NCBI Taxonomy" id="762947"/>
    <lineage>
        <taxon>Bacteria</taxon>
        <taxon>Bacillati</taxon>
        <taxon>Bacillota</taxon>
        <taxon>Bacilli</taxon>
        <taxon>Bacillales</taxon>
        <taxon>Bacillaceae</taxon>
        <taxon>Cytobacillus</taxon>
    </lineage>
</organism>
<dbReference type="EMBL" id="JAGIKZ010000032">
    <property type="protein sequence ID" value="MBP2243022.1"/>
    <property type="molecule type" value="Genomic_DNA"/>
</dbReference>
<gene>
    <name evidence="1" type="ORF">J2Z40_003604</name>
</gene>
<sequence>MSLQSIDISCSNEYAPLQKVIMCEPRYIAINDPNHQEFKNVPVNIDLALKQHRHFVRALKNHGVEVILLPPDKKYPDQVFTRDIGFTIGTTIYVAEMETYLRQGEDKSLIQWLKQNKMHFHHLENRKMEGGDILIDGKTIYAGVSTRTTIQAIEHLKTMLPLYDVIPISFNETFLHLDCVFNIVSPDEVIICPDAVNGVHVKRLASRYHFIEVTKDELLTHAPNILSIGNKKIISLPINEGLNNKLRQRGYDVIEIDITEITKSGGAFRCCTLPIFRGD</sequence>
<dbReference type="Proteomes" id="UP001519293">
    <property type="component" value="Unassembled WGS sequence"/>
</dbReference>
<dbReference type="RefSeq" id="WP_066397067.1">
    <property type="nucleotide sequence ID" value="NZ_JAGIKZ010000032.1"/>
</dbReference>
<keyword evidence="2" id="KW-1185">Reference proteome</keyword>
<proteinExistence type="predicted"/>
<dbReference type="PANTHER" id="PTHR47271">
    <property type="entry name" value="ARGININE DEIMINASE"/>
    <property type="match status" value="1"/>
</dbReference>
<dbReference type="Gene3D" id="3.75.10.10">
    <property type="entry name" value="L-arginine/glycine Amidinotransferase, Chain A"/>
    <property type="match status" value="1"/>
</dbReference>
<accession>A0ABS4RJD9</accession>
<protein>
    <submittedName>
        <fullName evidence="1">N-dimethylarginine dimethylaminohydrolase</fullName>
    </submittedName>
</protein>
<dbReference type="PANTHER" id="PTHR47271:SF2">
    <property type="entry name" value="ARGININE DEIMINASE"/>
    <property type="match status" value="1"/>
</dbReference>
<reference evidence="1 2" key="1">
    <citation type="submission" date="2021-03" db="EMBL/GenBank/DDBJ databases">
        <title>Genomic Encyclopedia of Type Strains, Phase IV (KMG-IV): sequencing the most valuable type-strain genomes for metagenomic binning, comparative biology and taxonomic classification.</title>
        <authorList>
            <person name="Goeker M."/>
        </authorList>
    </citation>
    <scope>NUCLEOTIDE SEQUENCE [LARGE SCALE GENOMIC DNA]</scope>
    <source>
        <strain evidence="1 2">DSM 26675</strain>
    </source>
</reference>